<organism evidence="1 2">
    <name type="scientific">Phycomyces blakesleeanus (strain ATCC 8743b / DSM 1359 / FGSC 10004 / NBRC 33097 / NRRL 1555)</name>
    <dbReference type="NCBI Taxonomy" id="763407"/>
    <lineage>
        <taxon>Eukaryota</taxon>
        <taxon>Fungi</taxon>
        <taxon>Fungi incertae sedis</taxon>
        <taxon>Mucoromycota</taxon>
        <taxon>Mucoromycotina</taxon>
        <taxon>Mucoromycetes</taxon>
        <taxon>Mucorales</taxon>
        <taxon>Phycomycetaceae</taxon>
        <taxon>Phycomyces</taxon>
    </lineage>
</organism>
<dbReference type="RefSeq" id="XP_018283292.1">
    <property type="nucleotide sequence ID" value="XM_018427717.1"/>
</dbReference>
<protein>
    <recommendedName>
        <fullName evidence="3">Reverse transcriptase domain-containing protein</fullName>
    </recommendedName>
</protein>
<accession>A0A162T0I0</accession>
<evidence type="ECO:0000313" key="2">
    <source>
        <dbReference type="Proteomes" id="UP000077315"/>
    </source>
</evidence>
<proteinExistence type="predicted"/>
<reference evidence="2" key="1">
    <citation type="submission" date="2015-06" db="EMBL/GenBank/DDBJ databases">
        <title>Expansion of signal transduction pathways in fungi by whole-genome duplication.</title>
        <authorList>
            <consortium name="DOE Joint Genome Institute"/>
            <person name="Corrochano L.M."/>
            <person name="Kuo A."/>
            <person name="Marcet-Houben M."/>
            <person name="Polaino S."/>
            <person name="Salamov A."/>
            <person name="Villalobos J.M."/>
            <person name="Alvarez M.I."/>
            <person name="Avalos J."/>
            <person name="Benito E.P."/>
            <person name="Benoit I."/>
            <person name="Burger G."/>
            <person name="Camino L.P."/>
            <person name="Canovas D."/>
            <person name="Cerda-Olmedo E."/>
            <person name="Cheng J.-F."/>
            <person name="Dominguez A."/>
            <person name="Elias M."/>
            <person name="Eslava A.P."/>
            <person name="Glaser F."/>
            <person name="Grimwood J."/>
            <person name="Gutierrez G."/>
            <person name="Heitman J."/>
            <person name="Henrissat B."/>
            <person name="Iturriaga E.A."/>
            <person name="Lang B.F."/>
            <person name="Lavin J.L."/>
            <person name="Lee S."/>
            <person name="Li W."/>
            <person name="Lindquist E."/>
            <person name="Lopez-Garcia S."/>
            <person name="Luque E.M."/>
            <person name="Marcos A.T."/>
            <person name="Martin J."/>
            <person name="McCluskey K."/>
            <person name="Medina H.R."/>
            <person name="Miralles-Duran A."/>
            <person name="Miyazaki A."/>
            <person name="Munoz-Torres E."/>
            <person name="Oguiza J.A."/>
            <person name="Ohm R."/>
            <person name="Olmedo M."/>
            <person name="Orejas M."/>
            <person name="Ortiz-Castellanos L."/>
            <person name="Pisabarro A.G."/>
            <person name="Rodriguez-Romero J."/>
            <person name="Ruiz-Herrera J."/>
            <person name="Ruiz-Vazquez R."/>
            <person name="Sanz C."/>
            <person name="Schackwitz W."/>
            <person name="Schmutz J."/>
            <person name="Shahriari M."/>
            <person name="Shelest E."/>
            <person name="Silva-Franco F."/>
            <person name="Soanes D."/>
            <person name="Syed K."/>
            <person name="Tagua V.G."/>
            <person name="Talbot N.J."/>
            <person name="Thon M."/>
            <person name="De vries R.P."/>
            <person name="Wiebenga A."/>
            <person name="Yadav J.S."/>
            <person name="Braun E.L."/>
            <person name="Baker S."/>
            <person name="Garre V."/>
            <person name="Horwitz B."/>
            <person name="Torres-Martinez S."/>
            <person name="Idnurm A."/>
            <person name="Herrera-Estrella A."/>
            <person name="Gabaldon T."/>
            <person name="Grigoriev I.V."/>
        </authorList>
    </citation>
    <scope>NUCLEOTIDE SEQUENCE [LARGE SCALE GENOMIC DNA]</scope>
    <source>
        <strain evidence="2">NRRL 1555(-)</strain>
    </source>
</reference>
<dbReference type="EMBL" id="KV441011">
    <property type="protein sequence ID" value="OAD65252.1"/>
    <property type="molecule type" value="Genomic_DNA"/>
</dbReference>
<gene>
    <name evidence="1" type="ORF">PHYBLDRAFT_102385</name>
</gene>
<keyword evidence="2" id="KW-1185">Reference proteome</keyword>
<dbReference type="Proteomes" id="UP000077315">
    <property type="component" value="Unassembled WGS sequence"/>
</dbReference>
<dbReference type="VEuPathDB" id="FungiDB:PHYBLDRAFT_102385"/>
<evidence type="ECO:0000313" key="1">
    <source>
        <dbReference type="EMBL" id="OAD65252.1"/>
    </source>
</evidence>
<dbReference type="OrthoDB" id="5598377at2759"/>
<name>A0A162T0I0_PHYB8</name>
<dbReference type="GeneID" id="28988623"/>
<dbReference type="InParanoid" id="A0A162T0I0"/>
<feature type="non-terminal residue" evidence="1">
    <location>
        <position position="1"/>
    </location>
</feature>
<feature type="non-terminal residue" evidence="1">
    <location>
        <position position="79"/>
    </location>
</feature>
<evidence type="ECO:0008006" key="3">
    <source>
        <dbReference type="Google" id="ProtNLM"/>
    </source>
</evidence>
<dbReference type="AlphaFoldDB" id="A0A162T0I0"/>
<sequence length="79" mass="9013">NIIKIAVQVYNDAIRGVFFPSWLKTALAILLKEGDMISLRNWQPISLIKCDAKLFTKIITSRLRYVIGQLIAPFQTGFM</sequence>